<dbReference type="SUPFAM" id="SSF57701">
    <property type="entry name" value="Zn2/Cys6 DNA-binding domain"/>
    <property type="match status" value="1"/>
</dbReference>
<dbReference type="GO" id="GO:0006351">
    <property type="term" value="P:DNA-templated transcription"/>
    <property type="evidence" value="ECO:0007669"/>
    <property type="project" value="InterPro"/>
</dbReference>
<comment type="caution">
    <text evidence="10">The sequence shown here is derived from an EMBL/GenBank/DDBJ whole genome shotgun (WGS) entry which is preliminary data.</text>
</comment>
<proteinExistence type="predicted"/>
<feature type="domain" description="Zn(2)-C6 fungal-type" evidence="9">
    <location>
        <begin position="17"/>
        <end position="47"/>
    </location>
</feature>
<dbReference type="Gene3D" id="4.10.240.10">
    <property type="entry name" value="Zn(2)-C6 fungal-type DNA-binding domain"/>
    <property type="match status" value="1"/>
</dbReference>
<keyword evidence="3" id="KW-0862">Zinc</keyword>
<evidence type="ECO:0000313" key="11">
    <source>
        <dbReference type="Proteomes" id="UP001152646"/>
    </source>
</evidence>
<evidence type="ECO:0000256" key="6">
    <source>
        <dbReference type="ARBA" id="ARBA00023163"/>
    </source>
</evidence>
<evidence type="ECO:0000256" key="1">
    <source>
        <dbReference type="ARBA" id="ARBA00004123"/>
    </source>
</evidence>
<dbReference type="GO" id="GO:0000981">
    <property type="term" value="F:DNA-binding transcription factor activity, RNA polymerase II-specific"/>
    <property type="evidence" value="ECO:0007669"/>
    <property type="project" value="InterPro"/>
</dbReference>
<dbReference type="CDD" id="cd12148">
    <property type="entry name" value="fungal_TF_MHR"/>
    <property type="match status" value="1"/>
</dbReference>
<dbReference type="AlphaFoldDB" id="A0A9W4IWT5"/>
<feature type="region of interest" description="Disordered" evidence="8">
    <location>
        <begin position="780"/>
        <end position="801"/>
    </location>
</feature>
<organism evidence="10 11">
    <name type="scientific">Penicillium salamii</name>
    <dbReference type="NCBI Taxonomy" id="1612424"/>
    <lineage>
        <taxon>Eukaryota</taxon>
        <taxon>Fungi</taxon>
        <taxon>Dikarya</taxon>
        <taxon>Ascomycota</taxon>
        <taxon>Pezizomycotina</taxon>
        <taxon>Eurotiomycetes</taxon>
        <taxon>Eurotiomycetidae</taxon>
        <taxon>Eurotiales</taxon>
        <taxon>Aspergillaceae</taxon>
        <taxon>Penicillium</taxon>
    </lineage>
</organism>
<evidence type="ECO:0000313" key="10">
    <source>
        <dbReference type="EMBL" id="CAG8352882.1"/>
    </source>
</evidence>
<dbReference type="Proteomes" id="UP001152646">
    <property type="component" value="Unassembled WGS sequence"/>
</dbReference>
<feature type="region of interest" description="Disordered" evidence="8">
    <location>
        <begin position="756"/>
        <end position="775"/>
    </location>
</feature>
<dbReference type="InterPro" id="IPR051615">
    <property type="entry name" value="Transcr_Regulatory_Elem"/>
</dbReference>
<keyword evidence="5" id="KW-0238">DNA-binding</keyword>
<feature type="compositionally biased region" description="Basic and acidic residues" evidence="8">
    <location>
        <begin position="786"/>
        <end position="801"/>
    </location>
</feature>
<dbReference type="PROSITE" id="PS00463">
    <property type="entry name" value="ZN2_CY6_FUNGAL_1"/>
    <property type="match status" value="1"/>
</dbReference>
<dbReference type="CDD" id="cd00067">
    <property type="entry name" value="GAL4"/>
    <property type="match status" value="1"/>
</dbReference>
<dbReference type="SMART" id="SM00066">
    <property type="entry name" value="GAL4"/>
    <property type="match status" value="1"/>
</dbReference>
<dbReference type="Pfam" id="PF00172">
    <property type="entry name" value="Zn_clus"/>
    <property type="match status" value="1"/>
</dbReference>
<evidence type="ECO:0000256" key="5">
    <source>
        <dbReference type="ARBA" id="ARBA00023125"/>
    </source>
</evidence>
<dbReference type="InterPro" id="IPR001138">
    <property type="entry name" value="Zn2Cys6_DnaBD"/>
</dbReference>
<sequence length="841" mass="93214">MPKSNSPTKRRHHASMACVACRESKVKCDGGDPKCSSCTVKHRECRYQAVDKRKLPLRVAIELLSSRVDQLCAFIRANGLEAPPMSKEKDAALTKVLDVLGLTEVRSVSAPAPMQEQHLSGPKLSIEHLLSSALDPGPPAANTVVASESNGIWAQTSPESMSQASQPSIIQMPSPHTVSTFPIFAEAKDLSVPVAENCMPTEDHPDNPLNNWDWTMDFGASLTPPSPENQDPATEVMQPSLEPVGVVPGSFEPPVAQTTSGPGRDAKSTEEIEGLIDELSDRVGTLRFGPEGQSYFYGPTSTFNLADDDAPASDRQTSRIFNYNEIDFDTAVPPALEEHLLNLYFTWQDPSFHVTDRQMLEEGRSAYLRREKTPFYSEALFYAMCSLGAAFETRYHPSFVTFPKSLGDFLGDRAKTLLETELDTPSVATVQALVILSSYEIGVGSDTRGWLYSGMALRLAFDLALHIDLSSHVARGSITDADAKLRRTVFWAAYMVDQLVGFYLGRPFYTNMEDVTVAKPDGSVQHQQPHNWTPYASPIPFANNSLESGDCVEAVSRQEILLCELMAPCGYFLYGTAGIPRSKLQSLNERIVTKLLGWKAQLPSSLQIDLNDHTSQYLPHVLLLHMQYYQNLIYNHRPWMSKGYLQPQPPKGPGYTHAREMCINSAVSIAKILVLYETRYTLRRINVKAVSITSSAVLLLLFAAVSQYQTPANDNITAHLSTCFRALDEFSLSWQSANRAKDLLVRLRHKWEVRTRASKPNRAPDGADYPPRKRFRKLNASGSNLVDERGSDAQPEPKDLQLDSGLGWMLRLSGQLPSDGDEDLYSFVANTELPEADYEGV</sequence>
<evidence type="ECO:0000256" key="7">
    <source>
        <dbReference type="ARBA" id="ARBA00023242"/>
    </source>
</evidence>
<dbReference type="SMART" id="SM00906">
    <property type="entry name" value="Fungal_trans"/>
    <property type="match status" value="1"/>
</dbReference>
<keyword evidence="7" id="KW-0539">Nucleus</keyword>
<evidence type="ECO:0000256" key="8">
    <source>
        <dbReference type="SAM" id="MobiDB-lite"/>
    </source>
</evidence>
<evidence type="ECO:0000256" key="2">
    <source>
        <dbReference type="ARBA" id="ARBA00022723"/>
    </source>
</evidence>
<dbReference type="EMBL" id="CAJVPA010000111">
    <property type="protein sequence ID" value="CAG8352882.1"/>
    <property type="molecule type" value="Genomic_DNA"/>
</dbReference>
<evidence type="ECO:0000256" key="3">
    <source>
        <dbReference type="ARBA" id="ARBA00022833"/>
    </source>
</evidence>
<dbReference type="PANTHER" id="PTHR31313:SF77">
    <property type="entry name" value="ZN(II)2CYS6 TRANSCRIPTION FACTOR (EUROFUNG)"/>
    <property type="match status" value="1"/>
</dbReference>
<dbReference type="GO" id="GO:0008270">
    <property type="term" value="F:zinc ion binding"/>
    <property type="evidence" value="ECO:0007669"/>
    <property type="project" value="InterPro"/>
</dbReference>
<keyword evidence="2" id="KW-0479">Metal-binding</keyword>
<name>A0A9W4IWT5_9EURO</name>
<reference evidence="10" key="1">
    <citation type="submission" date="2021-07" db="EMBL/GenBank/DDBJ databases">
        <authorList>
            <person name="Branca A.L. A."/>
        </authorList>
    </citation>
    <scope>NUCLEOTIDE SEQUENCE</scope>
</reference>
<dbReference type="GO" id="GO:0003677">
    <property type="term" value="F:DNA binding"/>
    <property type="evidence" value="ECO:0007669"/>
    <property type="project" value="UniProtKB-KW"/>
</dbReference>
<gene>
    <name evidence="10" type="ORF">PSALAMII_LOCUS3305</name>
</gene>
<comment type="subcellular location">
    <subcellularLocation>
        <location evidence="1">Nucleus</location>
    </subcellularLocation>
</comment>
<dbReference type="InterPro" id="IPR007219">
    <property type="entry name" value="XnlR_reg_dom"/>
</dbReference>
<dbReference type="GO" id="GO:0005634">
    <property type="term" value="C:nucleus"/>
    <property type="evidence" value="ECO:0007669"/>
    <property type="project" value="UniProtKB-SubCell"/>
</dbReference>
<dbReference type="PROSITE" id="PS50048">
    <property type="entry name" value="ZN2_CY6_FUNGAL_2"/>
    <property type="match status" value="1"/>
</dbReference>
<keyword evidence="4" id="KW-0805">Transcription regulation</keyword>
<dbReference type="Pfam" id="PF04082">
    <property type="entry name" value="Fungal_trans"/>
    <property type="match status" value="1"/>
</dbReference>
<dbReference type="PANTHER" id="PTHR31313">
    <property type="entry name" value="TY1 ENHANCER ACTIVATOR"/>
    <property type="match status" value="1"/>
</dbReference>
<dbReference type="InterPro" id="IPR036864">
    <property type="entry name" value="Zn2-C6_fun-type_DNA-bd_sf"/>
</dbReference>
<accession>A0A9W4IWT5</accession>
<protein>
    <recommendedName>
        <fullName evidence="9">Zn(2)-C6 fungal-type domain-containing protein</fullName>
    </recommendedName>
</protein>
<evidence type="ECO:0000259" key="9">
    <source>
        <dbReference type="PROSITE" id="PS50048"/>
    </source>
</evidence>
<dbReference type="OrthoDB" id="2154091at2759"/>
<evidence type="ECO:0000256" key="4">
    <source>
        <dbReference type="ARBA" id="ARBA00023015"/>
    </source>
</evidence>
<keyword evidence="6" id="KW-0804">Transcription</keyword>